<dbReference type="InterPro" id="IPR002661">
    <property type="entry name" value="Ribosome_recyc_fac"/>
</dbReference>
<dbReference type="CDD" id="cd00520">
    <property type="entry name" value="RRF"/>
    <property type="match status" value="1"/>
</dbReference>
<name>A0A086Z0C5_9BIFI</name>
<dbReference type="KEGG" id="bact:AB656_02000"/>
<dbReference type="PANTHER" id="PTHR20982">
    <property type="entry name" value="RIBOSOME RECYCLING FACTOR"/>
    <property type="match status" value="1"/>
</dbReference>
<proteinExistence type="inferred from homology"/>
<dbReference type="InterPro" id="IPR036191">
    <property type="entry name" value="RRF_sf"/>
</dbReference>
<comment type="similarity">
    <text evidence="2 5">Belongs to the RRF family.</text>
</comment>
<dbReference type="AlphaFoldDB" id="A0A086Z0C5"/>
<feature type="domain" description="Ribosome recycling factor" evidence="6">
    <location>
        <begin position="20"/>
        <end position="182"/>
    </location>
</feature>
<comment type="caution">
    <text evidence="7">The sequence shown here is derived from an EMBL/GenBank/DDBJ whole genome shotgun (WGS) entry which is preliminary data.</text>
</comment>
<dbReference type="GO" id="GO:0043023">
    <property type="term" value="F:ribosomal large subunit binding"/>
    <property type="evidence" value="ECO:0007669"/>
    <property type="project" value="TreeGrafter"/>
</dbReference>
<evidence type="ECO:0000256" key="4">
    <source>
        <dbReference type="ARBA" id="ARBA00022917"/>
    </source>
</evidence>
<keyword evidence="8" id="KW-1185">Reference proteome</keyword>
<dbReference type="OrthoDB" id="9804006at2"/>
<evidence type="ECO:0000313" key="7">
    <source>
        <dbReference type="EMBL" id="KFI39975.1"/>
    </source>
</evidence>
<dbReference type="SUPFAM" id="SSF55194">
    <property type="entry name" value="Ribosome recycling factor, RRF"/>
    <property type="match status" value="1"/>
</dbReference>
<dbReference type="InterPro" id="IPR023584">
    <property type="entry name" value="Ribosome_recyc_fac_dom"/>
</dbReference>
<dbReference type="FunFam" id="3.30.1360.40:FF:000001">
    <property type="entry name" value="Ribosome-recycling factor"/>
    <property type="match status" value="1"/>
</dbReference>
<reference evidence="7 8" key="1">
    <citation type="submission" date="2014-03" db="EMBL/GenBank/DDBJ databases">
        <title>Genomics of Bifidobacteria.</title>
        <authorList>
            <person name="Ventura M."/>
            <person name="Milani C."/>
            <person name="Lugli G.A."/>
        </authorList>
    </citation>
    <scope>NUCLEOTIDE SEQUENCE [LARGE SCALE GENOMIC DNA]</scope>
    <source>
        <strain evidence="7 8">DSM 22766</strain>
    </source>
</reference>
<evidence type="ECO:0000313" key="8">
    <source>
        <dbReference type="Proteomes" id="UP000029015"/>
    </source>
</evidence>
<evidence type="ECO:0000256" key="3">
    <source>
        <dbReference type="ARBA" id="ARBA00022490"/>
    </source>
</evidence>
<dbReference type="NCBIfam" id="TIGR00496">
    <property type="entry name" value="frr"/>
    <property type="match status" value="1"/>
</dbReference>
<dbReference type="Proteomes" id="UP000029015">
    <property type="component" value="Unassembled WGS sequence"/>
</dbReference>
<comment type="function">
    <text evidence="5">Responsible for the release of ribosomes from messenger RNA at the termination of protein biosynthesis. May increase the efficiency of translation by recycling ribosomes from one round of translation to another.</text>
</comment>
<dbReference type="FunFam" id="1.10.132.20:FF:000001">
    <property type="entry name" value="Ribosome-recycling factor"/>
    <property type="match status" value="1"/>
</dbReference>
<dbReference type="EMBL" id="JGYK01000001">
    <property type="protein sequence ID" value="KFI39975.1"/>
    <property type="molecule type" value="Genomic_DNA"/>
</dbReference>
<dbReference type="GO" id="GO:0005737">
    <property type="term" value="C:cytoplasm"/>
    <property type="evidence" value="ECO:0007669"/>
    <property type="project" value="UniProtKB-SubCell"/>
</dbReference>
<evidence type="ECO:0000256" key="5">
    <source>
        <dbReference type="HAMAP-Rule" id="MF_00040"/>
    </source>
</evidence>
<keyword evidence="4 5" id="KW-0648">Protein biosynthesis</keyword>
<dbReference type="Gene3D" id="3.30.1360.40">
    <property type="match status" value="1"/>
</dbReference>
<dbReference type="GO" id="GO:0006415">
    <property type="term" value="P:translational termination"/>
    <property type="evidence" value="ECO:0007669"/>
    <property type="project" value="UniProtKB-UniRule"/>
</dbReference>
<evidence type="ECO:0000259" key="6">
    <source>
        <dbReference type="Pfam" id="PF01765"/>
    </source>
</evidence>
<dbReference type="Gene3D" id="1.10.132.20">
    <property type="entry name" value="Ribosome-recycling factor"/>
    <property type="match status" value="1"/>
</dbReference>
<evidence type="ECO:0000256" key="1">
    <source>
        <dbReference type="ARBA" id="ARBA00004496"/>
    </source>
</evidence>
<keyword evidence="3 5" id="KW-0963">Cytoplasm</keyword>
<dbReference type="RefSeq" id="WP_033503475.1">
    <property type="nucleotide sequence ID" value="NZ_CP011786.1"/>
</dbReference>
<dbReference type="HAMAP" id="MF_00040">
    <property type="entry name" value="RRF"/>
    <property type="match status" value="1"/>
</dbReference>
<protein>
    <recommendedName>
        <fullName evidence="5">Ribosome-recycling factor</fullName>
        <shortName evidence="5">RRF</shortName>
    </recommendedName>
    <alternativeName>
        <fullName evidence="5">Ribosome-releasing factor</fullName>
    </alternativeName>
</protein>
<accession>A0A086Z0C5</accession>
<dbReference type="eggNOG" id="COG0233">
    <property type="taxonomic scope" value="Bacteria"/>
</dbReference>
<organism evidence="7 8">
    <name type="scientific">Bifidobacterium actinocoloniiforme DSM 22766</name>
    <dbReference type="NCBI Taxonomy" id="1437605"/>
    <lineage>
        <taxon>Bacteria</taxon>
        <taxon>Bacillati</taxon>
        <taxon>Actinomycetota</taxon>
        <taxon>Actinomycetes</taxon>
        <taxon>Bifidobacteriales</taxon>
        <taxon>Bifidobacteriaceae</taxon>
        <taxon>Bifidobacterium</taxon>
    </lineage>
</organism>
<dbReference type="PATRIC" id="fig|1437605.7.peg.411"/>
<sequence>MATVVDQAKSQMDKTIESTKENFSGIRTGRANPSLLNGIMVDYYGAPTPIKSLASVAVPEPRTLAVTPFDSSQAAAVEKAIRDSELGVNPNRDGNVIRITLPELTEDRRKDYVKIAKTKAEDGKVALRNIRRKTKEGIEASVKDGDLGEDEGDRLQKELDTLTKQMSTQIDQLLESKQKEILEV</sequence>
<dbReference type="Pfam" id="PF01765">
    <property type="entry name" value="RRF"/>
    <property type="match status" value="1"/>
</dbReference>
<gene>
    <name evidence="5" type="primary">frr</name>
    <name evidence="7" type="ORF">BACT_0676</name>
</gene>
<evidence type="ECO:0000256" key="2">
    <source>
        <dbReference type="ARBA" id="ARBA00005912"/>
    </source>
</evidence>
<dbReference type="PANTHER" id="PTHR20982:SF3">
    <property type="entry name" value="MITOCHONDRIAL RIBOSOME RECYCLING FACTOR PSEUDO 1"/>
    <property type="match status" value="1"/>
</dbReference>
<comment type="subcellular location">
    <subcellularLocation>
        <location evidence="1 5">Cytoplasm</location>
    </subcellularLocation>
</comment>
<dbReference type="STRING" id="1437605.AB656_02000"/>